<dbReference type="PANTHER" id="PTHR43618:SF8">
    <property type="entry name" value="7ALPHA-HYDROXYSTEROID DEHYDROGENASE"/>
    <property type="match status" value="1"/>
</dbReference>
<reference evidence="4" key="1">
    <citation type="submission" date="2018-01" db="EMBL/GenBank/DDBJ databases">
        <authorList>
            <person name="Yu X.-D."/>
        </authorList>
    </citation>
    <scope>NUCLEOTIDE SEQUENCE</scope>
    <source>
        <strain evidence="4">ZX-21</strain>
    </source>
</reference>
<dbReference type="PANTHER" id="PTHR43618">
    <property type="entry name" value="7-ALPHA-HYDROXYSTEROID DEHYDROGENASE"/>
    <property type="match status" value="1"/>
</dbReference>
<sequence>MQDLFSVAGKTALVTGGSRGIGAMIAEGFVRSGAKVYITSRKVKELEETQQRLSKLGECIAIPSDLSQLEGISQLAEALAAKESKLDILINNAGATWGSPIDEFPESGWDKVMDLNVKSVFFLSQKLLPLLRESGTKNDPARIVNLSSIYALRYSQQPTFSYSASKAAVIQLTQQLAASLIKDHINVNAIAPGMFPSSMTAFLMEDEEALNNSIPMGRVGALEDAAGTVIYLCSRASSYMTGGLLVIDGGSVVYAS</sequence>
<evidence type="ECO:0000256" key="2">
    <source>
        <dbReference type="ARBA" id="ARBA00022857"/>
    </source>
</evidence>
<dbReference type="GO" id="GO:0016491">
    <property type="term" value="F:oxidoreductase activity"/>
    <property type="evidence" value="ECO:0007669"/>
    <property type="project" value="UniProtKB-KW"/>
</dbReference>
<evidence type="ECO:0000313" key="4">
    <source>
        <dbReference type="EMBL" id="POP51315.1"/>
    </source>
</evidence>
<keyword evidence="3" id="KW-0560">Oxidoreductase</keyword>
<accession>A0A2S4HBF6</accession>
<organism evidence="4 5">
    <name type="scientific">Zhongshania marina</name>
    <dbReference type="NCBI Taxonomy" id="2304603"/>
    <lineage>
        <taxon>Bacteria</taxon>
        <taxon>Pseudomonadati</taxon>
        <taxon>Pseudomonadota</taxon>
        <taxon>Gammaproteobacteria</taxon>
        <taxon>Cellvibrionales</taxon>
        <taxon>Spongiibacteraceae</taxon>
        <taxon>Zhongshania</taxon>
    </lineage>
</organism>
<protein>
    <submittedName>
        <fullName evidence="4">3-oxoacyl-ACP reductase</fullName>
    </submittedName>
</protein>
<dbReference type="RefSeq" id="WP_103685648.1">
    <property type="nucleotide sequence ID" value="NZ_PQGG01000040.1"/>
</dbReference>
<comment type="caution">
    <text evidence="4">The sequence shown here is derived from an EMBL/GenBank/DDBJ whole genome shotgun (WGS) entry which is preliminary data.</text>
</comment>
<keyword evidence="2" id="KW-0521">NADP</keyword>
<evidence type="ECO:0000256" key="1">
    <source>
        <dbReference type="ARBA" id="ARBA00006484"/>
    </source>
</evidence>
<evidence type="ECO:0000256" key="3">
    <source>
        <dbReference type="ARBA" id="ARBA00023002"/>
    </source>
</evidence>
<dbReference type="Gene3D" id="3.40.50.720">
    <property type="entry name" value="NAD(P)-binding Rossmann-like Domain"/>
    <property type="match status" value="1"/>
</dbReference>
<name>A0A2S4HBF6_9GAMM</name>
<gene>
    <name evidence="4" type="ORF">C0068_16860</name>
</gene>
<dbReference type="PRINTS" id="PR00080">
    <property type="entry name" value="SDRFAMILY"/>
</dbReference>
<comment type="similarity">
    <text evidence="1">Belongs to the short-chain dehydrogenases/reductases (SDR) family.</text>
</comment>
<dbReference type="InterPro" id="IPR002347">
    <property type="entry name" value="SDR_fam"/>
</dbReference>
<dbReference type="PRINTS" id="PR00081">
    <property type="entry name" value="GDHRDH"/>
</dbReference>
<dbReference type="Pfam" id="PF13561">
    <property type="entry name" value="adh_short_C2"/>
    <property type="match status" value="1"/>
</dbReference>
<dbReference type="PROSITE" id="PS00061">
    <property type="entry name" value="ADH_SHORT"/>
    <property type="match status" value="1"/>
</dbReference>
<proteinExistence type="inferred from homology"/>
<dbReference type="InterPro" id="IPR020904">
    <property type="entry name" value="Sc_DH/Rdtase_CS"/>
</dbReference>
<dbReference type="Proteomes" id="UP000237222">
    <property type="component" value="Unassembled WGS sequence"/>
</dbReference>
<dbReference type="FunFam" id="3.40.50.720:FF:000084">
    <property type="entry name" value="Short-chain dehydrogenase reductase"/>
    <property type="match status" value="1"/>
</dbReference>
<dbReference type="SUPFAM" id="SSF51735">
    <property type="entry name" value="NAD(P)-binding Rossmann-fold domains"/>
    <property type="match status" value="1"/>
</dbReference>
<dbReference type="OrthoDB" id="286404at2"/>
<evidence type="ECO:0000313" key="5">
    <source>
        <dbReference type="Proteomes" id="UP000237222"/>
    </source>
</evidence>
<dbReference type="EMBL" id="PQGG01000040">
    <property type="protein sequence ID" value="POP51315.1"/>
    <property type="molecule type" value="Genomic_DNA"/>
</dbReference>
<dbReference type="InterPro" id="IPR036291">
    <property type="entry name" value="NAD(P)-bd_dom_sf"/>
</dbReference>
<dbReference type="InterPro" id="IPR052178">
    <property type="entry name" value="Sec_Metab_Biosynth_SDR"/>
</dbReference>
<dbReference type="AlphaFoldDB" id="A0A2S4HBF6"/>